<dbReference type="EMBL" id="JQ805139">
    <property type="protein sequence ID" value="AFK83870.1"/>
    <property type="molecule type" value="Genomic_DNA"/>
</dbReference>
<accession>I3VQ26</accession>
<dbReference type="RefSeq" id="YP_010797057.1">
    <property type="nucleotide sequence ID" value="NC_076129.1"/>
</dbReference>
<keyword evidence="3" id="KW-1185">Reference proteome</keyword>
<dbReference type="Proteomes" id="UP000103899">
    <property type="component" value="Segment"/>
</dbReference>
<dbReference type="KEGG" id="vg:80534760"/>
<evidence type="ECO:0000256" key="1">
    <source>
        <dbReference type="SAM" id="Phobius"/>
    </source>
</evidence>
<dbReference type="GeneID" id="80534760"/>
<feature type="transmembrane region" description="Helical" evidence="1">
    <location>
        <begin position="77"/>
        <end position="94"/>
    </location>
</feature>
<evidence type="ECO:0000313" key="3">
    <source>
        <dbReference type="Proteomes" id="UP000103899"/>
    </source>
</evidence>
<organism evidence="2 3">
    <name type="scientific">miniopterid betaherpesvirus 1</name>
    <dbReference type="NCBI Taxonomy" id="3070189"/>
    <lineage>
        <taxon>Viruses</taxon>
        <taxon>Duplodnaviria</taxon>
        <taxon>Heunggongvirae</taxon>
        <taxon>Peploviricota</taxon>
        <taxon>Herviviricetes</taxon>
        <taxon>Herpesvirales</taxon>
        <taxon>Orthoherpesviridae</taxon>
        <taxon>Betaherpesvirinae</taxon>
        <taxon>Quwivirus</taxon>
        <taxon>Quwivirus miniopteridbeta1</taxon>
    </lineage>
</organism>
<reference evidence="2 3" key="1">
    <citation type="journal article" date="2012" name="J. Virol.">
        <title>A Novel Bat Herpesvirus Encodes Homologues of Major Histocompatibility Complex Classes I and II, C-Type Lectin, and a Unique Family of Immune-Related Genes.</title>
        <authorList>
            <person name="Zhang H."/>
            <person name="Todd S."/>
            <person name="Tachedjian M."/>
            <person name="Barr J.A."/>
            <person name="Luo M."/>
            <person name="Yu M."/>
            <person name="Marsh G.A."/>
            <person name="Crameri G."/>
            <person name="Wang L.F."/>
        </authorList>
    </citation>
    <scope>NUCLEOTIDE SEQUENCE [LARGE SCALE GENOMIC DNA]</scope>
    <source>
        <strain evidence="2">B7D8</strain>
    </source>
</reference>
<keyword evidence="1" id="KW-1133">Transmembrane helix</keyword>
<protein>
    <submittedName>
        <fullName evidence="2">B42.3</fullName>
    </submittedName>
</protein>
<sequence length="110" mass="12330">MPRRRCRRRFRDSRCPRVSWRVFGMCKKARIKRNVFSTKSGLCLLLGGGGGFLSALLHVRMFEFDRVPGRGNEGGNGGTVAAILCMLLLSYLIYDDCCKILAAAGYDCFQ</sequence>
<evidence type="ECO:0000313" key="2">
    <source>
        <dbReference type="EMBL" id="AFK83870.1"/>
    </source>
</evidence>
<proteinExistence type="predicted"/>
<keyword evidence="1" id="KW-0812">Transmembrane</keyword>
<keyword evidence="1" id="KW-0472">Membrane</keyword>
<name>I3VQ26_9BETA</name>